<proteinExistence type="predicted"/>
<organism evidence="2 3">
    <name type="scientific">Pristionchus mayeri</name>
    <dbReference type="NCBI Taxonomy" id="1317129"/>
    <lineage>
        <taxon>Eukaryota</taxon>
        <taxon>Metazoa</taxon>
        <taxon>Ecdysozoa</taxon>
        <taxon>Nematoda</taxon>
        <taxon>Chromadorea</taxon>
        <taxon>Rhabditida</taxon>
        <taxon>Rhabditina</taxon>
        <taxon>Diplogasteromorpha</taxon>
        <taxon>Diplogasteroidea</taxon>
        <taxon>Neodiplogasteridae</taxon>
        <taxon>Pristionchus</taxon>
    </lineage>
</organism>
<evidence type="ECO:0000313" key="3">
    <source>
        <dbReference type="Proteomes" id="UP001328107"/>
    </source>
</evidence>
<sequence>REASTIRGGRNERGGSAKTGEERDAQLLEMTLAIDRCSCDSCYVGRDGVMGTDQQMEHLSIIANAHPTAGQALD</sequence>
<protein>
    <submittedName>
        <fullName evidence="2">Uncharacterized protein</fullName>
    </submittedName>
</protein>
<feature type="non-terminal residue" evidence="2">
    <location>
        <position position="1"/>
    </location>
</feature>
<dbReference type="EMBL" id="BTRK01000004">
    <property type="protein sequence ID" value="GMR45782.1"/>
    <property type="molecule type" value="Genomic_DNA"/>
</dbReference>
<reference evidence="3" key="1">
    <citation type="submission" date="2022-10" db="EMBL/GenBank/DDBJ databases">
        <title>Genome assembly of Pristionchus species.</title>
        <authorList>
            <person name="Yoshida K."/>
            <person name="Sommer R.J."/>
        </authorList>
    </citation>
    <scope>NUCLEOTIDE SEQUENCE [LARGE SCALE GENOMIC DNA]</scope>
    <source>
        <strain evidence="3">RS5460</strain>
    </source>
</reference>
<keyword evidence="3" id="KW-1185">Reference proteome</keyword>
<accession>A0AAN5CJW0</accession>
<gene>
    <name evidence="2" type="ORF">PMAYCL1PPCAC_15977</name>
</gene>
<dbReference type="Proteomes" id="UP001328107">
    <property type="component" value="Unassembled WGS sequence"/>
</dbReference>
<name>A0AAN5CJW0_9BILA</name>
<evidence type="ECO:0000313" key="2">
    <source>
        <dbReference type="EMBL" id="GMR45782.1"/>
    </source>
</evidence>
<feature type="region of interest" description="Disordered" evidence="1">
    <location>
        <begin position="1"/>
        <end position="23"/>
    </location>
</feature>
<comment type="caution">
    <text evidence="2">The sequence shown here is derived from an EMBL/GenBank/DDBJ whole genome shotgun (WGS) entry which is preliminary data.</text>
</comment>
<evidence type="ECO:0000256" key="1">
    <source>
        <dbReference type="SAM" id="MobiDB-lite"/>
    </source>
</evidence>
<dbReference type="AlphaFoldDB" id="A0AAN5CJW0"/>